<protein>
    <submittedName>
        <fullName evidence="2">Uncharacterized protein</fullName>
    </submittedName>
</protein>
<reference evidence="2 3" key="1">
    <citation type="journal article" date="2007" name="PLoS ONE">
        <title>Molecular analysis of a leprosy immunotherapeutic bacillus provides insights into Mycobacterium evolution.</title>
        <authorList>
            <person name="Ahmed N."/>
            <person name="Saini V."/>
            <person name="Raghuvanshi S."/>
            <person name="Khurana J.P."/>
            <person name="Tyagi A.K."/>
            <person name="Tyagi A.K."/>
            <person name="Hasnain S.E."/>
        </authorList>
    </citation>
    <scope>NUCLEOTIDE SEQUENCE [LARGE SCALE GENOMIC DNA]</scope>
    <source>
        <strain evidence="2">MTCC 9506</strain>
    </source>
</reference>
<evidence type="ECO:0000313" key="2">
    <source>
        <dbReference type="EMBL" id="AFS16044.1"/>
    </source>
</evidence>
<dbReference type="PATRIC" id="fig|1232724.3.peg.4085"/>
<reference evidence="2 3" key="2">
    <citation type="journal article" date="2012" name="Nucleic Acids Res.">
        <title>Massive gene acquisitions in Mycobacterium indicus pranii provide a perspective on mycobacterial evolution.</title>
        <authorList>
            <person name="Saini V."/>
            <person name="Raghuvanshi S."/>
            <person name="Khurana J.P."/>
            <person name="Ahmed N."/>
            <person name="Hasnain S.E."/>
            <person name="Tyagi A.K."/>
            <person name="Tyagi A.K."/>
        </authorList>
    </citation>
    <scope>NUCLEOTIDE SEQUENCE [LARGE SCALE GENOMIC DNA]</scope>
    <source>
        <strain evidence="3">DSM 45239 / MTCC 9506</strain>
    </source>
</reference>
<evidence type="ECO:0000256" key="1">
    <source>
        <dbReference type="SAM" id="MobiDB-lite"/>
    </source>
</evidence>
<dbReference type="Proteomes" id="UP000007329">
    <property type="component" value="Chromosome"/>
</dbReference>
<proteinExistence type="predicted"/>
<dbReference type="EMBL" id="CP002275">
    <property type="protein sequence ID" value="AFS16044.1"/>
    <property type="molecule type" value="Genomic_DNA"/>
</dbReference>
<gene>
    <name evidence="2" type="ORF">MIP_06006</name>
</gene>
<sequence length="53" mass="6027">MITSNKGIFARRHDDARGRPVNGHQRLLGQTGFRMVRKADTTTDFSVVEARVR</sequence>
<dbReference type="AlphaFoldDB" id="J9WFL2"/>
<evidence type="ECO:0000313" key="3">
    <source>
        <dbReference type="Proteomes" id="UP000007329"/>
    </source>
</evidence>
<organism evidence="2 3">
    <name type="scientific">Mycobacterium indicus pranii (strain DSM 45239 / MTCC 9506)</name>
    <dbReference type="NCBI Taxonomy" id="1232724"/>
    <lineage>
        <taxon>Bacteria</taxon>
        <taxon>Bacillati</taxon>
        <taxon>Actinomycetota</taxon>
        <taxon>Actinomycetes</taxon>
        <taxon>Mycobacteriales</taxon>
        <taxon>Mycobacteriaceae</taxon>
        <taxon>Mycobacterium</taxon>
        <taxon>Mycobacterium avium complex (MAC)</taxon>
    </lineage>
</organism>
<feature type="region of interest" description="Disordered" evidence="1">
    <location>
        <begin position="1"/>
        <end position="24"/>
    </location>
</feature>
<accession>J9WFL2</accession>
<name>J9WFL2_MYCIP</name>
<dbReference type="HOGENOM" id="CLU_3063666_0_0_11"/>
<dbReference type="KEGG" id="mid:MIP_06006"/>